<evidence type="ECO:0000313" key="2">
    <source>
        <dbReference type="Proteomes" id="UP001162156"/>
    </source>
</evidence>
<accession>A0AAV8Y5Q8</accession>
<organism evidence="1 2">
    <name type="scientific">Rhamnusium bicolor</name>
    <dbReference type="NCBI Taxonomy" id="1586634"/>
    <lineage>
        <taxon>Eukaryota</taxon>
        <taxon>Metazoa</taxon>
        <taxon>Ecdysozoa</taxon>
        <taxon>Arthropoda</taxon>
        <taxon>Hexapoda</taxon>
        <taxon>Insecta</taxon>
        <taxon>Pterygota</taxon>
        <taxon>Neoptera</taxon>
        <taxon>Endopterygota</taxon>
        <taxon>Coleoptera</taxon>
        <taxon>Polyphaga</taxon>
        <taxon>Cucujiformia</taxon>
        <taxon>Chrysomeloidea</taxon>
        <taxon>Cerambycidae</taxon>
        <taxon>Lepturinae</taxon>
        <taxon>Rhagiini</taxon>
        <taxon>Rhamnusium</taxon>
    </lineage>
</organism>
<sequence length="81" mass="9050">MMIELSVPGHADIYCPPNFVDAEGEENGGWRAEQEPLQSVGRLGANVTKRVIYCIRDALSEYFISDKGEVSWQNTVLTAYL</sequence>
<evidence type="ECO:0000313" key="1">
    <source>
        <dbReference type="EMBL" id="KAJ8945780.1"/>
    </source>
</evidence>
<dbReference type="EMBL" id="JANEYF010002496">
    <property type="protein sequence ID" value="KAJ8945780.1"/>
    <property type="molecule type" value="Genomic_DNA"/>
</dbReference>
<gene>
    <name evidence="1" type="ORF">NQ314_009049</name>
</gene>
<protein>
    <submittedName>
        <fullName evidence="1">Uncharacterized protein</fullName>
    </submittedName>
</protein>
<keyword evidence="2" id="KW-1185">Reference proteome</keyword>
<dbReference type="Proteomes" id="UP001162156">
    <property type="component" value="Unassembled WGS sequence"/>
</dbReference>
<name>A0AAV8Y5Q8_9CUCU</name>
<proteinExistence type="predicted"/>
<dbReference type="AlphaFoldDB" id="A0AAV8Y5Q8"/>
<comment type="caution">
    <text evidence="1">The sequence shown here is derived from an EMBL/GenBank/DDBJ whole genome shotgun (WGS) entry which is preliminary data.</text>
</comment>
<reference evidence="1" key="1">
    <citation type="journal article" date="2023" name="Insect Mol. Biol.">
        <title>Genome sequencing provides insights into the evolution of gene families encoding plant cell wall-degrading enzymes in longhorned beetles.</title>
        <authorList>
            <person name="Shin N.R."/>
            <person name="Okamura Y."/>
            <person name="Kirsch R."/>
            <person name="Pauchet Y."/>
        </authorList>
    </citation>
    <scope>NUCLEOTIDE SEQUENCE</scope>
    <source>
        <strain evidence="1">RBIC_L_NR</strain>
    </source>
</reference>